<dbReference type="Gramene" id="TVU38660">
    <property type="protein sequence ID" value="TVU38660"/>
    <property type="gene ID" value="EJB05_12044"/>
</dbReference>
<dbReference type="AlphaFoldDB" id="A0A5J9VUA6"/>
<sequence length="123" mass="13591">MVLILIERTPKSSCPASNHGGDDSQNHRSNLNLFEVVLPPLYELVKEIDQKYMNGGQLLNLLSQTTALRGSRTAKLHSEVTIDFISGLPLETSTPGELSTDAQLLRTLDPRVKVTCRIKIAHL</sequence>
<name>A0A5J9VUA6_9POAL</name>
<evidence type="ECO:0000256" key="1">
    <source>
        <dbReference type="SAM" id="MobiDB-lite"/>
    </source>
</evidence>
<comment type="caution">
    <text evidence="2">The sequence shown here is derived from an EMBL/GenBank/DDBJ whole genome shotgun (WGS) entry which is preliminary data.</text>
</comment>
<organism evidence="2 3">
    <name type="scientific">Eragrostis curvula</name>
    <name type="common">weeping love grass</name>
    <dbReference type="NCBI Taxonomy" id="38414"/>
    <lineage>
        <taxon>Eukaryota</taxon>
        <taxon>Viridiplantae</taxon>
        <taxon>Streptophyta</taxon>
        <taxon>Embryophyta</taxon>
        <taxon>Tracheophyta</taxon>
        <taxon>Spermatophyta</taxon>
        <taxon>Magnoliopsida</taxon>
        <taxon>Liliopsida</taxon>
        <taxon>Poales</taxon>
        <taxon>Poaceae</taxon>
        <taxon>PACMAD clade</taxon>
        <taxon>Chloridoideae</taxon>
        <taxon>Eragrostideae</taxon>
        <taxon>Eragrostidinae</taxon>
        <taxon>Eragrostis</taxon>
    </lineage>
</organism>
<dbReference type="OrthoDB" id="78652at2759"/>
<gene>
    <name evidence="2" type="ORF">EJB05_12044</name>
</gene>
<dbReference type="EMBL" id="RWGY01000007">
    <property type="protein sequence ID" value="TVU38660.1"/>
    <property type="molecule type" value="Genomic_DNA"/>
</dbReference>
<evidence type="ECO:0000313" key="2">
    <source>
        <dbReference type="EMBL" id="TVU38660.1"/>
    </source>
</evidence>
<protein>
    <submittedName>
        <fullName evidence="2">Uncharacterized protein</fullName>
    </submittedName>
</protein>
<dbReference type="Proteomes" id="UP000324897">
    <property type="component" value="Chromosome 4"/>
</dbReference>
<feature type="region of interest" description="Disordered" evidence="1">
    <location>
        <begin position="8"/>
        <end position="27"/>
    </location>
</feature>
<keyword evidence="3" id="KW-1185">Reference proteome</keyword>
<accession>A0A5J9VUA6</accession>
<evidence type="ECO:0000313" key="3">
    <source>
        <dbReference type="Proteomes" id="UP000324897"/>
    </source>
</evidence>
<proteinExistence type="predicted"/>
<reference evidence="2 3" key="1">
    <citation type="journal article" date="2019" name="Sci. Rep.">
        <title>A high-quality genome of Eragrostis curvula grass provides insights into Poaceae evolution and supports new strategies to enhance forage quality.</title>
        <authorList>
            <person name="Carballo J."/>
            <person name="Santos B.A.C.M."/>
            <person name="Zappacosta D."/>
            <person name="Garbus I."/>
            <person name="Selva J.P."/>
            <person name="Gallo C.A."/>
            <person name="Diaz A."/>
            <person name="Albertini E."/>
            <person name="Caccamo M."/>
            <person name="Echenique V."/>
        </authorList>
    </citation>
    <scope>NUCLEOTIDE SEQUENCE [LARGE SCALE GENOMIC DNA]</scope>
    <source>
        <strain evidence="3">cv. Victoria</strain>
        <tissue evidence="2">Leaf</tissue>
    </source>
</reference>